<dbReference type="SUPFAM" id="SSF51905">
    <property type="entry name" value="FAD/NAD(P)-binding domain"/>
    <property type="match status" value="1"/>
</dbReference>
<dbReference type="PANTHER" id="PTHR42842:SF3">
    <property type="entry name" value="FAD_NAD(P)-BINDING OXIDOREDUCTASE FAMILY PROTEIN"/>
    <property type="match status" value="1"/>
</dbReference>
<evidence type="ECO:0000313" key="2">
    <source>
        <dbReference type="EMBL" id="NLH35029.1"/>
    </source>
</evidence>
<accession>A0A847J101</accession>
<dbReference type="PANTHER" id="PTHR42842">
    <property type="entry name" value="FAD/NAD(P)-BINDING OXIDOREDUCTASE"/>
    <property type="match status" value="1"/>
</dbReference>
<dbReference type="AlphaFoldDB" id="A0A847J101"/>
<dbReference type="EMBL" id="JAAYVO010000043">
    <property type="protein sequence ID" value="NLH35029.1"/>
    <property type="molecule type" value="Genomic_DNA"/>
</dbReference>
<feature type="domain" description="FAD-dependent protein C-terminal" evidence="1">
    <location>
        <begin position="280"/>
        <end position="476"/>
    </location>
</feature>
<dbReference type="Pfam" id="PF21688">
    <property type="entry name" value="FAD-depend_C"/>
    <property type="match status" value="1"/>
</dbReference>
<comment type="caution">
    <text evidence="2">The sequence shown here is derived from an EMBL/GenBank/DDBJ whole genome shotgun (WGS) entry which is preliminary data.</text>
</comment>
<reference evidence="2 3" key="1">
    <citation type="journal article" date="2020" name="Biotechnol. Biofuels">
        <title>New insights from the biogas microbiome by comprehensive genome-resolved metagenomics of nearly 1600 species originating from multiple anaerobic digesters.</title>
        <authorList>
            <person name="Campanaro S."/>
            <person name="Treu L."/>
            <person name="Rodriguez-R L.M."/>
            <person name="Kovalovszki A."/>
            <person name="Ziels R.M."/>
            <person name="Maus I."/>
            <person name="Zhu X."/>
            <person name="Kougias P.G."/>
            <person name="Basile A."/>
            <person name="Luo G."/>
            <person name="Schluter A."/>
            <person name="Konstantinidis K.T."/>
            <person name="Angelidaki I."/>
        </authorList>
    </citation>
    <scope>NUCLEOTIDE SEQUENCE [LARGE SCALE GENOMIC DNA]</scope>
    <source>
        <strain evidence="2">AS27yjCOA_61</strain>
    </source>
</reference>
<dbReference type="PIRSF" id="PIRSF038984">
    <property type="entry name" value="FAD_binding_protein"/>
    <property type="match status" value="1"/>
</dbReference>
<dbReference type="InterPro" id="IPR049516">
    <property type="entry name" value="FAD-depend_C"/>
</dbReference>
<dbReference type="InterPro" id="IPR036188">
    <property type="entry name" value="FAD/NAD-bd_sf"/>
</dbReference>
<gene>
    <name evidence="2" type="ORF">GX453_03215</name>
</gene>
<proteinExistence type="predicted"/>
<organism evidence="2 3">
    <name type="scientific">Pseudolactococcus chungangensis</name>
    <dbReference type="NCBI Taxonomy" id="451457"/>
    <lineage>
        <taxon>Bacteria</taxon>
        <taxon>Bacillati</taxon>
        <taxon>Bacillota</taxon>
        <taxon>Bacilli</taxon>
        <taxon>Lactobacillales</taxon>
        <taxon>Streptococcaceae</taxon>
        <taxon>Pseudolactococcus</taxon>
    </lineage>
</organism>
<name>A0A847J101_9LACT</name>
<evidence type="ECO:0000313" key="3">
    <source>
        <dbReference type="Proteomes" id="UP000559962"/>
    </source>
</evidence>
<protein>
    <submittedName>
        <fullName evidence="2">NAD(P)/FAD-dependent oxidoreductase</fullName>
    </submittedName>
</protein>
<dbReference type="InterPro" id="IPR028348">
    <property type="entry name" value="FAD-binding_protein"/>
</dbReference>
<dbReference type="Gene3D" id="3.30.70.2700">
    <property type="match status" value="1"/>
</dbReference>
<dbReference type="Gene3D" id="3.50.50.60">
    <property type="entry name" value="FAD/NAD(P)-binding domain"/>
    <property type="match status" value="2"/>
</dbReference>
<dbReference type="Proteomes" id="UP000559962">
    <property type="component" value="Unassembled WGS sequence"/>
</dbReference>
<evidence type="ECO:0000259" key="1">
    <source>
        <dbReference type="Pfam" id="PF21688"/>
    </source>
</evidence>
<sequence length="536" mass="58033">MLRITQIKISIHDEMSAVKNQVAKKLKIRPTDILDFRIYKESIDARKRGEINFIYTVDVKLKDESKFLTGKYKNVAPSPDLTYKNPKIGTKKMSHRPVVIGFGPAGMYAALLLAQMGYKPLVLERGEAVDDRVKSIDAFWTKGELNPQSNVQFGEGGAGTFSDGKLTSRVKDLRGRKVLTEFVNAGAPEEILYKAHPHVGTDLLRDIVKNIRKEIIALGGEVRFKTQVKNFKISDGQLQGLVLTTGEEILAEQAILAIGHSARDTFSELYADGVKMTAKPFAVGVRVEHPQEVVNRAQYKEFAGHPRLGAAEYRLTYKASNGRGVYTFCMCPGGLVVASASEAGHLVTNGMSEHARNQNNANSGLLVQVFPEDFGSEHPLAGIAFQRALEQKAFELGGSTYQAPAQLVGDFLKKQPSTAMASVTPSYSLGVKPTDLSALFPDYVTEALREALTGLDKKLHGFAMADAVMTGVESRSSSPLRINRDEDSFQSVSTKGIYPSGEGAGFAGGIVSAAIDGLKCAEALIGEFAPVGGESI</sequence>